<dbReference type="Proteomes" id="UP000004291">
    <property type="component" value="Chromosome"/>
</dbReference>
<evidence type="ECO:0000313" key="5">
    <source>
        <dbReference type="EMBL" id="EDQ32462.1"/>
    </source>
</evidence>
<dbReference type="Pfam" id="PF01022">
    <property type="entry name" value="HTH_5"/>
    <property type="match status" value="1"/>
</dbReference>
<dbReference type="OrthoDB" id="9804742at2"/>
<evidence type="ECO:0000259" key="4">
    <source>
        <dbReference type="PROSITE" id="PS50987"/>
    </source>
</evidence>
<dbReference type="PROSITE" id="PS50987">
    <property type="entry name" value="HTH_ARSR_2"/>
    <property type="match status" value="1"/>
</dbReference>
<reference evidence="5 6" key="2">
    <citation type="submission" date="2012-06" db="EMBL/GenBank/DDBJ databases">
        <authorList>
            <person name="Fiebig A."/>
        </authorList>
    </citation>
    <scope>NUCLEOTIDE SEQUENCE [LARGE SCALE GENOMIC DNA]</scope>
    <source>
        <strain evidence="5 6">DFL-43</strain>
    </source>
</reference>
<dbReference type="GO" id="GO:0003677">
    <property type="term" value="F:DNA binding"/>
    <property type="evidence" value="ECO:0007669"/>
    <property type="project" value="UniProtKB-KW"/>
</dbReference>
<evidence type="ECO:0000256" key="3">
    <source>
        <dbReference type="ARBA" id="ARBA00023163"/>
    </source>
</evidence>
<name>A9DB82_HOEPD</name>
<dbReference type="SUPFAM" id="SSF46785">
    <property type="entry name" value="Winged helix' DNA-binding domain"/>
    <property type="match status" value="1"/>
</dbReference>
<dbReference type="PRINTS" id="PR00778">
    <property type="entry name" value="HTHARSR"/>
</dbReference>
<keyword evidence="6" id="KW-1185">Reference proteome</keyword>
<gene>
    <name evidence="5" type="ORF">HPDFL43_11701</name>
</gene>
<dbReference type="SMART" id="SM00418">
    <property type="entry name" value="HTH_ARSR"/>
    <property type="match status" value="1"/>
</dbReference>
<proteinExistence type="predicted"/>
<keyword evidence="2" id="KW-0238">DNA-binding</keyword>
<dbReference type="AlphaFoldDB" id="A9DB82"/>
<keyword evidence="3" id="KW-0804">Transcription</keyword>
<dbReference type="InterPro" id="IPR001845">
    <property type="entry name" value="HTH_ArsR_DNA-bd_dom"/>
</dbReference>
<dbReference type="InterPro" id="IPR051081">
    <property type="entry name" value="HTH_MetalResp_TranReg"/>
</dbReference>
<dbReference type="NCBIfam" id="NF033788">
    <property type="entry name" value="HTH_metalloreg"/>
    <property type="match status" value="1"/>
</dbReference>
<accession>A9DB82</accession>
<dbReference type="InterPro" id="IPR011991">
    <property type="entry name" value="ArsR-like_HTH"/>
</dbReference>
<dbReference type="RefSeq" id="WP_007198111.1">
    <property type="nucleotide sequence ID" value="NZ_CM002917.1"/>
</dbReference>
<feature type="domain" description="HTH arsR-type" evidence="4">
    <location>
        <begin position="7"/>
        <end position="102"/>
    </location>
</feature>
<dbReference type="Gene3D" id="1.10.10.10">
    <property type="entry name" value="Winged helix-like DNA-binding domain superfamily/Winged helix DNA-binding domain"/>
    <property type="match status" value="1"/>
</dbReference>
<dbReference type="GO" id="GO:0003700">
    <property type="term" value="F:DNA-binding transcription factor activity"/>
    <property type="evidence" value="ECO:0007669"/>
    <property type="project" value="InterPro"/>
</dbReference>
<dbReference type="EMBL" id="ABIA03000004">
    <property type="protein sequence ID" value="EDQ32462.1"/>
    <property type="molecule type" value="Genomic_DNA"/>
</dbReference>
<protein>
    <submittedName>
        <fullName evidence="5">Putative transcriptional regulator</fullName>
    </submittedName>
</protein>
<dbReference type="InterPro" id="IPR036388">
    <property type="entry name" value="WH-like_DNA-bd_sf"/>
</dbReference>
<sequence>MNGQANSFDQRDEEVARKLAALGHPVRLRLLRQIGSMQSCCVKEMVSQVGMAQSTVSQHLKVLVEAGLISYRPERPRSCYRINAAALGELAGDIGETIDHCCSGNRANGLGCDSGRISCHADASMPQDVNKDI</sequence>
<dbReference type="PANTHER" id="PTHR33154">
    <property type="entry name" value="TRANSCRIPTIONAL REGULATOR, ARSR FAMILY"/>
    <property type="match status" value="1"/>
</dbReference>
<dbReference type="eggNOG" id="COG0640">
    <property type="taxonomic scope" value="Bacteria"/>
</dbReference>
<evidence type="ECO:0000256" key="1">
    <source>
        <dbReference type="ARBA" id="ARBA00023015"/>
    </source>
</evidence>
<reference evidence="5 6" key="1">
    <citation type="submission" date="2007-10" db="EMBL/GenBank/DDBJ databases">
        <authorList>
            <person name="Wagner-Dobler I."/>
            <person name="Ferriera S."/>
            <person name="Johnson J."/>
            <person name="Kravitz S."/>
            <person name="Beeson K."/>
            <person name="Sutton G."/>
            <person name="Rogers Y.-H."/>
            <person name="Friedman R."/>
            <person name="Frazier M."/>
            <person name="Venter J.C."/>
        </authorList>
    </citation>
    <scope>NUCLEOTIDE SEQUENCE [LARGE SCALE GENOMIC DNA]</scope>
    <source>
        <strain evidence="5 6">DFL-43</strain>
    </source>
</reference>
<dbReference type="CDD" id="cd00090">
    <property type="entry name" value="HTH_ARSR"/>
    <property type="match status" value="1"/>
</dbReference>
<keyword evidence="1" id="KW-0805">Transcription regulation</keyword>
<evidence type="ECO:0000256" key="2">
    <source>
        <dbReference type="ARBA" id="ARBA00023125"/>
    </source>
</evidence>
<dbReference type="STRING" id="411684.HPDFL43_11701"/>
<comment type="caution">
    <text evidence="5">The sequence shown here is derived from an EMBL/GenBank/DDBJ whole genome shotgun (WGS) entry which is preliminary data.</text>
</comment>
<evidence type="ECO:0000313" key="6">
    <source>
        <dbReference type="Proteomes" id="UP000004291"/>
    </source>
</evidence>
<dbReference type="HOGENOM" id="CLU_097806_3_2_5"/>
<organism evidence="5 6">
    <name type="scientific">Hoeflea phototrophica (strain DSM 17068 / NCIMB 14078 / DFL-43)</name>
    <dbReference type="NCBI Taxonomy" id="411684"/>
    <lineage>
        <taxon>Bacteria</taxon>
        <taxon>Pseudomonadati</taxon>
        <taxon>Pseudomonadota</taxon>
        <taxon>Alphaproteobacteria</taxon>
        <taxon>Hyphomicrobiales</taxon>
        <taxon>Rhizobiaceae</taxon>
        <taxon>Hoeflea</taxon>
    </lineage>
</organism>
<dbReference type="InterPro" id="IPR036390">
    <property type="entry name" value="WH_DNA-bd_sf"/>
</dbReference>
<dbReference type="PANTHER" id="PTHR33154:SF15">
    <property type="entry name" value="REGULATORY PROTEIN ARSR"/>
    <property type="match status" value="1"/>
</dbReference>